<proteinExistence type="predicted"/>
<sequence>MFAYQLIQVVNIAFQVLMYLIIGRCILSFIRHDPYNPIIKFVYDVTEPVMAPFRRLLPMGYGIDFSPLLAVFALGLINKLLVQLIYIVF</sequence>
<evidence type="ECO:0000313" key="2">
    <source>
        <dbReference type="EMBL" id="KUG02708.1"/>
    </source>
</evidence>
<dbReference type="PANTHER" id="PTHR33219:SF14">
    <property type="entry name" value="PROTEIN COFACTOR ASSEMBLY OF COMPLEX C SUBUNIT B CCB3, CHLOROPLASTIC-RELATED"/>
    <property type="match status" value="1"/>
</dbReference>
<name>A0A0W8E254_9ZZZZ</name>
<dbReference type="AlphaFoldDB" id="A0A0W8E254"/>
<dbReference type="GO" id="GO:0016020">
    <property type="term" value="C:membrane"/>
    <property type="evidence" value="ECO:0007669"/>
    <property type="project" value="InterPro"/>
</dbReference>
<feature type="transmembrane region" description="Helical" evidence="1">
    <location>
        <begin position="12"/>
        <end position="30"/>
    </location>
</feature>
<gene>
    <name evidence="2" type="ORF">ASZ90_019902</name>
</gene>
<keyword evidence="1" id="KW-0812">Transmembrane</keyword>
<dbReference type="Pfam" id="PF02325">
    <property type="entry name" value="CCB3_YggT"/>
    <property type="match status" value="1"/>
</dbReference>
<dbReference type="InterPro" id="IPR003425">
    <property type="entry name" value="CCB3/YggT"/>
</dbReference>
<keyword evidence="1" id="KW-0472">Membrane</keyword>
<comment type="caution">
    <text evidence="2">The sequence shown here is derived from an EMBL/GenBank/DDBJ whole genome shotgun (WGS) entry which is preliminary data.</text>
</comment>
<evidence type="ECO:0000256" key="1">
    <source>
        <dbReference type="SAM" id="Phobius"/>
    </source>
</evidence>
<dbReference type="PANTHER" id="PTHR33219">
    <property type="entry name" value="YLMG HOMOLOG PROTEIN 2, CHLOROPLASTIC"/>
    <property type="match status" value="1"/>
</dbReference>
<feature type="transmembrane region" description="Helical" evidence="1">
    <location>
        <begin position="65"/>
        <end position="88"/>
    </location>
</feature>
<keyword evidence="1" id="KW-1133">Transmembrane helix</keyword>
<dbReference type="EMBL" id="LNQE01001913">
    <property type="protein sequence ID" value="KUG02708.1"/>
    <property type="molecule type" value="Genomic_DNA"/>
</dbReference>
<accession>A0A0W8E254</accession>
<protein>
    <submittedName>
        <fullName evidence="2">Integral membrane protein yggt, involved in response to extracytoplasmic stress (Osmotic shock)</fullName>
    </submittedName>
</protein>
<organism evidence="2">
    <name type="scientific">hydrocarbon metagenome</name>
    <dbReference type="NCBI Taxonomy" id="938273"/>
    <lineage>
        <taxon>unclassified sequences</taxon>
        <taxon>metagenomes</taxon>
        <taxon>ecological metagenomes</taxon>
    </lineage>
</organism>
<reference evidence="2" key="1">
    <citation type="journal article" date="2015" name="Proc. Natl. Acad. Sci. U.S.A.">
        <title>Networks of energetic and metabolic interactions define dynamics in microbial communities.</title>
        <authorList>
            <person name="Embree M."/>
            <person name="Liu J.K."/>
            <person name="Al-Bassam M.M."/>
            <person name="Zengler K."/>
        </authorList>
    </citation>
    <scope>NUCLEOTIDE SEQUENCE</scope>
</reference>